<evidence type="ECO:0000256" key="1">
    <source>
        <dbReference type="SAM" id="MobiDB-lite"/>
    </source>
</evidence>
<proteinExistence type="predicted"/>
<gene>
    <name evidence="2" type="ORF">SKAU_G00096740</name>
</gene>
<name>A0A9Q1J701_SYNKA</name>
<accession>A0A9Q1J701</accession>
<feature type="region of interest" description="Disordered" evidence="1">
    <location>
        <begin position="1"/>
        <end position="50"/>
    </location>
</feature>
<comment type="caution">
    <text evidence="2">The sequence shown here is derived from an EMBL/GenBank/DDBJ whole genome shotgun (WGS) entry which is preliminary data.</text>
</comment>
<reference evidence="2" key="1">
    <citation type="journal article" date="2023" name="Science">
        <title>Genome structures resolve the early diversification of teleost fishes.</title>
        <authorList>
            <person name="Parey E."/>
            <person name="Louis A."/>
            <person name="Montfort J."/>
            <person name="Bouchez O."/>
            <person name="Roques C."/>
            <person name="Iampietro C."/>
            <person name="Lluch J."/>
            <person name="Castinel A."/>
            <person name="Donnadieu C."/>
            <person name="Desvignes T."/>
            <person name="Floi Bucao C."/>
            <person name="Jouanno E."/>
            <person name="Wen M."/>
            <person name="Mejri S."/>
            <person name="Dirks R."/>
            <person name="Jansen H."/>
            <person name="Henkel C."/>
            <person name="Chen W.J."/>
            <person name="Zahm M."/>
            <person name="Cabau C."/>
            <person name="Klopp C."/>
            <person name="Thompson A.W."/>
            <person name="Robinson-Rechavi M."/>
            <person name="Braasch I."/>
            <person name="Lecointre G."/>
            <person name="Bobe J."/>
            <person name="Postlethwait J.H."/>
            <person name="Berthelot C."/>
            <person name="Roest Crollius H."/>
            <person name="Guiguen Y."/>
        </authorList>
    </citation>
    <scope>NUCLEOTIDE SEQUENCE</scope>
    <source>
        <strain evidence="2">WJC10195</strain>
    </source>
</reference>
<organism evidence="2 3">
    <name type="scientific">Synaphobranchus kaupii</name>
    <name type="common">Kaup's arrowtooth eel</name>
    <dbReference type="NCBI Taxonomy" id="118154"/>
    <lineage>
        <taxon>Eukaryota</taxon>
        <taxon>Metazoa</taxon>
        <taxon>Chordata</taxon>
        <taxon>Craniata</taxon>
        <taxon>Vertebrata</taxon>
        <taxon>Euteleostomi</taxon>
        <taxon>Actinopterygii</taxon>
        <taxon>Neopterygii</taxon>
        <taxon>Teleostei</taxon>
        <taxon>Anguilliformes</taxon>
        <taxon>Synaphobranchidae</taxon>
        <taxon>Synaphobranchus</taxon>
    </lineage>
</organism>
<keyword evidence="3" id="KW-1185">Reference proteome</keyword>
<evidence type="ECO:0000313" key="2">
    <source>
        <dbReference type="EMBL" id="KAJ8369646.1"/>
    </source>
</evidence>
<dbReference type="AlphaFoldDB" id="A0A9Q1J701"/>
<dbReference type="Proteomes" id="UP001152622">
    <property type="component" value="Chromosome 3"/>
</dbReference>
<feature type="region of interest" description="Disordered" evidence="1">
    <location>
        <begin position="69"/>
        <end position="89"/>
    </location>
</feature>
<dbReference type="EMBL" id="JAINUF010000003">
    <property type="protein sequence ID" value="KAJ8369646.1"/>
    <property type="molecule type" value="Genomic_DNA"/>
</dbReference>
<feature type="compositionally biased region" description="Polar residues" evidence="1">
    <location>
        <begin position="114"/>
        <end position="123"/>
    </location>
</feature>
<feature type="region of interest" description="Disordered" evidence="1">
    <location>
        <begin position="110"/>
        <end position="135"/>
    </location>
</feature>
<protein>
    <submittedName>
        <fullName evidence="2">Uncharacterized protein</fullName>
    </submittedName>
</protein>
<evidence type="ECO:0000313" key="3">
    <source>
        <dbReference type="Proteomes" id="UP001152622"/>
    </source>
</evidence>
<sequence>MSEGVQNPGDGSSSEEDVPPGQSAFKEHDEESHTQGSLARKCTKKRRHQESVLHQLQLQMQAMQQTLQGLVASQQQPPRPQDPWAPLSGPSFHQPYELCMAVSDSLYCLPDPQQLGTEEGSVSDQEDSSFESPPLDPTDWVMILRAAERARYCWYNWRDCSRTSTPLPPCTLIVQRPTGGCQVFLGPSAPGAPNPSIPFRNGLGSENLSLSQHPKAGPTAGGQQPLAPHFSSLHLAKWRLCAQCPWMLSTLESGYGLQFNTKYPCFLGVIPTLARDGAAKRAISDEILVWLEKGTIFCAKNSTYFLAPNKDGGFRPIPDLRGLNCYLNRLPFHMLRLSSPTGERRRLVHLSGPAG</sequence>